<feature type="compositionally biased region" description="Low complexity" evidence="2">
    <location>
        <begin position="193"/>
        <end position="212"/>
    </location>
</feature>
<dbReference type="Proteomes" id="UP000751852">
    <property type="component" value="Unassembled WGS sequence"/>
</dbReference>
<name>A0ABS0TCA5_9STAP</name>
<accession>A0ABS0TCA5</accession>
<dbReference type="Gene3D" id="2.60.40.10">
    <property type="entry name" value="Immunoglobulins"/>
    <property type="match status" value="1"/>
</dbReference>
<comment type="caution">
    <text evidence="5">The sequence shown here is derived from an EMBL/GenBank/DDBJ whole genome shotgun (WGS) entry which is preliminary data.</text>
</comment>
<feature type="compositionally biased region" description="Polar residues" evidence="2">
    <location>
        <begin position="135"/>
        <end position="179"/>
    </location>
</feature>
<dbReference type="NCBIfam" id="TIGR01168">
    <property type="entry name" value="YSIRK_signal"/>
    <property type="match status" value="1"/>
</dbReference>
<protein>
    <submittedName>
        <fullName evidence="5">YSIRK-type signal peptide-containing protein</fullName>
    </submittedName>
</protein>
<feature type="compositionally biased region" description="Polar residues" evidence="2">
    <location>
        <begin position="70"/>
        <end position="84"/>
    </location>
</feature>
<dbReference type="InterPro" id="IPR012706">
    <property type="entry name" value="Rib_alpha_Esp_rpt"/>
</dbReference>
<reference evidence="5 6" key="1">
    <citation type="submission" date="2020-04" db="EMBL/GenBank/DDBJ databases">
        <title>Staphylococcus species from domestic dog.</title>
        <authorList>
            <person name="Paterson G.K."/>
        </authorList>
    </citation>
    <scope>NUCLEOTIDE SEQUENCE [LARGE SCALE GENOMIC DNA]</scope>
    <source>
        <strain evidence="5 6">H16/1A</strain>
    </source>
</reference>
<feature type="compositionally biased region" description="Polar residues" evidence="2">
    <location>
        <begin position="217"/>
        <end position="230"/>
    </location>
</feature>
<dbReference type="Pfam" id="PF08428">
    <property type="entry name" value="Rib"/>
    <property type="match status" value="2"/>
</dbReference>
<sequence>MSKKSKPNSRRLDFLPNRQNKYAIRKFTVGTASILVGVTLLLGAHNDAQAEEVSQNATSTEEATTTNSTEDVATQPSTEENITNEATSTDSEAATTTSTSDEATTEAPVEEVASVEGQAVDTTSEVPSTETVESAQSPQNAKQSTEAPQSEVEQVTPESNTTQADNGAIELQSTSNETVQNTSTETPQEETQDSTSSTEQTPATQEQPTAPEVVATKNDTTDVTLENTPQSDDKESNINTVVDDQSAVEYVVQSAQVSETEARDFVNNLNLDLENITPEALQQALVDALAKQQDKFNVEATTTSMRKENALTNDFVNGTTGFFAAVQPSSDLPQNEVYQAYAKQEPTNYRYGQVGDAKNAISNADVLPQDATYTWKDTAVFNRIGNQVATVVVTYGDNTVDEVKAPIFVAYSYEKDGVKYSGVPYSAENNFTTTSADVFIAPKTEDLTSSESRAKDTIDFDLTTQYNLNRVNSGMVTYIELDERIAKYVTSITGNIGQVDAGAKPTRPFEWERVVNAKGELTNTWKHRTFNALAYSDNETSVFLGDSPAVSQVSSSQIHLSDTITNLMSQDDLLQNGDLTFRTYTLDKDGQLIIDTDRNNYFQVATEKKDGLVEATKVTERDWFNDSGTITHFEQQAGPNGGIVFDQYINKSSRGTLNGYGAQPNRDWQYHFELDPRLLKYVDDVELHYLTNDGLAWEASQSLQDRFNAENTGLGGTQREGWNGFESRFNNGTEILSSYTGNPTTGGAQTGIGGTHGPAAWFDTRDQTPDKPDGYKVLDSELKPGEGYFTLDSVAINVDSRQFNFNPGLIDPARVRVVAKLKDGVSINDVLGENRDENFAFRGYLVNSKEEIIPGSSGSGFYQALDIDGDGIADAVDPEIKVQDPQPQMADTYTPTGQAIETPVNVLPDPKSGITNVADLPDTATYRWEVVPDVSTPTADGNPIEANVIITYEDGSQDKVAVPITVTAPQNQPPTIDPINDTTVVEGQPITAIPVTSTDDSGTPPTVTVEGLPPGLTYDPATGEITGTPEVTDWTDDLANKTFEEERDYTVTVTSTDGDNTTT</sequence>
<dbReference type="RefSeq" id="WP_198618789.1">
    <property type="nucleotide sequence ID" value="NZ_JABANU010000045.1"/>
</dbReference>
<feature type="compositionally biased region" description="Low complexity" evidence="2">
    <location>
        <begin position="56"/>
        <end position="69"/>
    </location>
</feature>
<feature type="domain" description="Rib" evidence="4">
    <location>
        <begin position="343"/>
        <end position="409"/>
    </location>
</feature>
<feature type="region of interest" description="Disordered" evidence="2">
    <location>
        <begin position="52"/>
        <end position="235"/>
    </location>
</feature>
<dbReference type="SUPFAM" id="SSF49313">
    <property type="entry name" value="Cadherin-like"/>
    <property type="match status" value="1"/>
</dbReference>
<feature type="domain" description="YSIRK Gram-positive signal peptide" evidence="3">
    <location>
        <begin position="17"/>
        <end position="42"/>
    </location>
</feature>
<dbReference type="InterPro" id="IPR013783">
    <property type="entry name" value="Ig-like_fold"/>
</dbReference>
<organism evidence="5 6">
    <name type="scientific">Staphylococcus canis</name>
    <dbReference type="NCBI Taxonomy" id="2724942"/>
    <lineage>
        <taxon>Bacteria</taxon>
        <taxon>Bacillati</taxon>
        <taxon>Bacillota</taxon>
        <taxon>Bacilli</taxon>
        <taxon>Bacillales</taxon>
        <taxon>Staphylococcaceae</taxon>
        <taxon>Staphylococcus</taxon>
    </lineage>
</organism>
<evidence type="ECO:0000259" key="3">
    <source>
        <dbReference type="Pfam" id="PF04650"/>
    </source>
</evidence>
<dbReference type="Pfam" id="PF04650">
    <property type="entry name" value="YSIRK_signal"/>
    <property type="match status" value="1"/>
</dbReference>
<keyword evidence="1" id="KW-0732">Signal</keyword>
<feature type="domain" description="Rib" evidence="4">
    <location>
        <begin position="890"/>
        <end position="967"/>
    </location>
</feature>
<evidence type="ECO:0000259" key="4">
    <source>
        <dbReference type="Pfam" id="PF08428"/>
    </source>
</evidence>
<dbReference type="Pfam" id="PF05345">
    <property type="entry name" value="He_PIG"/>
    <property type="match status" value="1"/>
</dbReference>
<feature type="non-terminal residue" evidence="5">
    <location>
        <position position="1063"/>
    </location>
</feature>
<dbReference type="InterPro" id="IPR059115">
    <property type="entry name" value="Rib"/>
</dbReference>
<dbReference type="NCBIfam" id="TIGR02331">
    <property type="entry name" value="rib_alpha"/>
    <property type="match status" value="2"/>
</dbReference>
<keyword evidence="6" id="KW-1185">Reference proteome</keyword>
<evidence type="ECO:0000256" key="2">
    <source>
        <dbReference type="SAM" id="MobiDB-lite"/>
    </source>
</evidence>
<proteinExistence type="predicted"/>
<evidence type="ECO:0000313" key="5">
    <source>
        <dbReference type="EMBL" id="MBI5976027.1"/>
    </source>
</evidence>
<gene>
    <name evidence="5" type="ORF">HHH54_10730</name>
</gene>
<dbReference type="InterPro" id="IPR015919">
    <property type="entry name" value="Cadherin-like_sf"/>
</dbReference>
<dbReference type="InterPro" id="IPR005877">
    <property type="entry name" value="YSIRK_signal_dom"/>
</dbReference>
<dbReference type="EMBL" id="JABANU010000045">
    <property type="protein sequence ID" value="MBI5976027.1"/>
    <property type="molecule type" value="Genomic_DNA"/>
</dbReference>
<evidence type="ECO:0000256" key="1">
    <source>
        <dbReference type="ARBA" id="ARBA00022729"/>
    </source>
</evidence>
<evidence type="ECO:0000313" key="6">
    <source>
        <dbReference type="Proteomes" id="UP000751852"/>
    </source>
</evidence>
<feature type="compositionally biased region" description="Low complexity" evidence="2">
    <location>
        <begin position="85"/>
        <end position="134"/>
    </location>
</feature>